<feature type="non-terminal residue" evidence="2">
    <location>
        <position position="333"/>
    </location>
</feature>
<protein>
    <submittedName>
        <fullName evidence="2">Uncharacterized protein</fullName>
    </submittedName>
</protein>
<organism evidence="2 3">
    <name type="scientific">Scytalidium lignicola</name>
    <name type="common">Hyphomycete</name>
    <dbReference type="NCBI Taxonomy" id="5539"/>
    <lineage>
        <taxon>Eukaryota</taxon>
        <taxon>Fungi</taxon>
        <taxon>Dikarya</taxon>
        <taxon>Ascomycota</taxon>
        <taxon>Pezizomycotina</taxon>
        <taxon>Leotiomycetes</taxon>
        <taxon>Leotiomycetes incertae sedis</taxon>
        <taxon>Scytalidium</taxon>
    </lineage>
</organism>
<dbReference type="AlphaFoldDB" id="A0A3E2H3C5"/>
<evidence type="ECO:0000313" key="3">
    <source>
        <dbReference type="Proteomes" id="UP000258309"/>
    </source>
</evidence>
<sequence length="333" mass="38372">MNQDLETSIPVDNNNEQQPEEGSEEGSEEESEEESEEVSEESSEDSSEEDQGKNQTIEETNIQRGVLEEVVMPPKQSTRSTEGSIVGESSRASGKKLASSLSKPDLELVQVPRVPSLDPDPDSEPKDNAGQVLMAIFREVKIVRPDLFYRDRKKLKAYLIQTRTYLFKIRLKDFIKEELYQWPVVNNLNALINLAIKIENKQYKMILDKKGRSYFNRRKSDSKKDYGDLIELDVMRKGKTFKGKGKKHYEGKGKKRNSFRISSEELDKRRKNKLCFKCKLFGYMVNTYKKDNKSSIMVKIGVIRILRIMDILSKSSEEESLDKEGNSSEEEEE</sequence>
<feature type="compositionally biased region" description="Low complexity" evidence="1">
    <location>
        <begin position="89"/>
        <end position="100"/>
    </location>
</feature>
<feature type="non-terminal residue" evidence="2">
    <location>
        <position position="1"/>
    </location>
</feature>
<dbReference type="OrthoDB" id="3439190at2759"/>
<keyword evidence="3" id="KW-1185">Reference proteome</keyword>
<feature type="region of interest" description="Disordered" evidence="1">
    <location>
        <begin position="1"/>
        <end position="100"/>
    </location>
</feature>
<dbReference type="EMBL" id="NCSJ02000186">
    <property type="protein sequence ID" value="RFU27865.1"/>
    <property type="molecule type" value="Genomic_DNA"/>
</dbReference>
<proteinExistence type="predicted"/>
<gene>
    <name evidence="2" type="ORF">B7463_g8464</name>
</gene>
<accession>A0A3E2H3C5</accession>
<name>A0A3E2H3C5_SCYLI</name>
<dbReference type="Proteomes" id="UP000258309">
    <property type="component" value="Unassembled WGS sequence"/>
</dbReference>
<feature type="compositionally biased region" description="Polar residues" evidence="1">
    <location>
        <begin position="53"/>
        <end position="63"/>
    </location>
</feature>
<comment type="caution">
    <text evidence="2">The sequence shown here is derived from an EMBL/GenBank/DDBJ whole genome shotgun (WGS) entry which is preliminary data.</text>
</comment>
<feature type="compositionally biased region" description="Acidic residues" evidence="1">
    <location>
        <begin position="18"/>
        <end position="49"/>
    </location>
</feature>
<feature type="compositionally biased region" description="Polar residues" evidence="1">
    <location>
        <begin position="1"/>
        <end position="17"/>
    </location>
</feature>
<reference evidence="2 3" key="1">
    <citation type="submission" date="2018-05" db="EMBL/GenBank/DDBJ databases">
        <title>Draft genome sequence of Scytalidium lignicola DSM 105466, a ubiquitous saprotrophic fungus.</title>
        <authorList>
            <person name="Buettner E."/>
            <person name="Gebauer A.M."/>
            <person name="Hofrichter M."/>
            <person name="Liers C."/>
            <person name="Kellner H."/>
        </authorList>
    </citation>
    <scope>NUCLEOTIDE SEQUENCE [LARGE SCALE GENOMIC DNA]</scope>
    <source>
        <strain evidence="2 3">DSM 105466</strain>
    </source>
</reference>
<evidence type="ECO:0000256" key="1">
    <source>
        <dbReference type="SAM" id="MobiDB-lite"/>
    </source>
</evidence>
<evidence type="ECO:0000313" key="2">
    <source>
        <dbReference type="EMBL" id="RFU27865.1"/>
    </source>
</evidence>